<dbReference type="Pfam" id="PF14567">
    <property type="entry name" value="SUKH_5"/>
    <property type="match status" value="1"/>
</dbReference>
<reference evidence="2 3" key="1">
    <citation type="journal article" date="2014" name="Int. J. Syst. Evol. Microbiol.">
        <title>Complete genome sequence of Corynebacterium casei LMG S-19264T (=DSM 44701T), isolated from a smear-ripened cheese.</title>
        <authorList>
            <consortium name="US DOE Joint Genome Institute (JGI-PGF)"/>
            <person name="Walter F."/>
            <person name="Albersmeier A."/>
            <person name="Kalinowski J."/>
            <person name="Ruckert C."/>
        </authorList>
    </citation>
    <scope>NUCLEOTIDE SEQUENCE [LARGE SCALE GENOMIC DNA]</scope>
    <source>
        <strain evidence="2 3">NBRC 110095</strain>
    </source>
</reference>
<dbReference type="InterPro" id="IPR018958">
    <property type="entry name" value="Knr4/Smi1-like_dom"/>
</dbReference>
<accession>A0AA37WMZ6</accession>
<comment type="caution">
    <text evidence="2">The sequence shown here is derived from an EMBL/GenBank/DDBJ whole genome shotgun (WGS) entry which is preliminary data.</text>
</comment>
<name>A0AA37WMZ6_9GAMM</name>
<dbReference type="SUPFAM" id="SSF160631">
    <property type="entry name" value="SMI1/KNR4-like"/>
    <property type="match status" value="1"/>
</dbReference>
<organism evidence="2 3">
    <name type="scientific">Marinibactrum halimedae</name>
    <dbReference type="NCBI Taxonomy" id="1444977"/>
    <lineage>
        <taxon>Bacteria</taxon>
        <taxon>Pseudomonadati</taxon>
        <taxon>Pseudomonadota</taxon>
        <taxon>Gammaproteobacteria</taxon>
        <taxon>Cellvibrionales</taxon>
        <taxon>Cellvibrionaceae</taxon>
        <taxon>Marinibactrum</taxon>
    </lineage>
</organism>
<dbReference type="Gene3D" id="3.40.1580.10">
    <property type="entry name" value="SMI1/KNR4-like"/>
    <property type="match status" value="1"/>
</dbReference>
<evidence type="ECO:0000313" key="3">
    <source>
        <dbReference type="Proteomes" id="UP001156870"/>
    </source>
</evidence>
<protein>
    <recommendedName>
        <fullName evidence="1">Knr4/Smi1-like domain-containing protein</fullName>
    </recommendedName>
</protein>
<dbReference type="SMART" id="SM00860">
    <property type="entry name" value="SMI1_KNR4"/>
    <property type="match status" value="1"/>
</dbReference>
<dbReference type="EMBL" id="BSPD01000034">
    <property type="protein sequence ID" value="GLS25731.1"/>
    <property type="molecule type" value="Genomic_DNA"/>
</dbReference>
<dbReference type="AlphaFoldDB" id="A0AA37WMZ6"/>
<gene>
    <name evidence="2" type="ORF">GCM10007877_14450</name>
</gene>
<evidence type="ECO:0000259" key="1">
    <source>
        <dbReference type="SMART" id="SM00860"/>
    </source>
</evidence>
<proteinExistence type="predicted"/>
<sequence length="147" mass="17046">MNNLNEILDKFKGKEGFECSGQLSDESIHIMESELGISFPKQYKIFLKKYGYIEWFGHTIYGYAEDDDYHTVVCTMELREDDVPDNFERISNEGCVLESYGGGGYYFLYSDESERSGQVALFLDELFGKEAQSWSTFESFLEYMLSL</sequence>
<dbReference type="Proteomes" id="UP001156870">
    <property type="component" value="Unassembled WGS sequence"/>
</dbReference>
<dbReference type="InterPro" id="IPR037883">
    <property type="entry name" value="Knr4/Smi1-like_sf"/>
</dbReference>
<feature type="domain" description="Knr4/Smi1-like" evidence="1">
    <location>
        <begin position="22"/>
        <end position="143"/>
    </location>
</feature>
<keyword evidence="3" id="KW-1185">Reference proteome</keyword>
<evidence type="ECO:0000313" key="2">
    <source>
        <dbReference type="EMBL" id="GLS25731.1"/>
    </source>
</evidence>
<dbReference type="RefSeq" id="WP_232595879.1">
    <property type="nucleotide sequence ID" value="NZ_BSPD01000034.1"/>
</dbReference>